<keyword evidence="6 9" id="KW-0472">Membrane</keyword>
<accession>A0A6G4UE19</accession>
<feature type="transmembrane region" description="Helical" evidence="9">
    <location>
        <begin position="560"/>
        <end position="577"/>
    </location>
</feature>
<dbReference type="AlphaFoldDB" id="A0A6G4UE19"/>
<dbReference type="Pfam" id="PF09594">
    <property type="entry name" value="GT87"/>
    <property type="match status" value="1"/>
</dbReference>
<dbReference type="EMBL" id="JAAKZV010000317">
    <property type="protein sequence ID" value="NGN69617.1"/>
    <property type="molecule type" value="Genomic_DNA"/>
</dbReference>
<feature type="transmembrane region" description="Helical" evidence="9">
    <location>
        <begin position="242"/>
        <end position="263"/>
    </location>
</feature>
<dbReference type="PANTHER" id="PTHR31310">
    <property type="match status" value="1"/>
</dbReference>
<dbReference type="InterPro" id="IPR052185">
    <property type="entry name" value="IPC_Synthase-Related"/>
</dbReference>
<keyword evidence="4 9" id="KW-0812">Transmembrane</keyword>
<comment type="similarity">
    <text evidence="7">Belongs to the glycosyltransferase 87 family.</text>
</comment>
<keyword evidence="12" id="KW-1185">Reference proteome</keyword>
<evidence type="ECO:0000256" key="8">
    <source>
        <dbReference type="SAM" id="MobiDB-lite"/>
    </source>
</evidence>
<dbReference type="PANTHER" id="PTHR31310:SF7">
    <property type="entry name" value="PA-PHOSPHATASE RELATED-FAMILY PROTEIN DDB_G0268928"/>
    <property type="match status" value="1"/>
</dbReference>
<reference evidence="11 12" key="1">
    <citation type="submission" date="2020-02" db="EMBL/GenBank/DDBJ databases">
        <title>Whole-genome analyses of novel actinobacteria.</title>
        <authorList>
            <person name="Sahin N."/>
        </authorList>
    </citation>
    <scope>NUCLEOTIDE SEQUENCE [LARGE SCALE GENOMIC DNA]</scope>
    <source>
        <strain evidence="11 12">A7024</strain>
    </source>
</reference>
<dbReference type="Proteomes" id="UP000481583">
    <property type="component" value="Unassembled WGS sequence"/>
</dbReference>
<evidence type="ECO:0000256" key="9">
    <source>
        <dbReference type="SAM" id="Phobius"/>
    </source>
</evidence>
<evidence type="ECO:0000256" key="5">
    <source>
        <dbReference type="ARBA" id="ARBA00022989"/>
    </source>
</evidence>
<feature type="domain" description="Inositolphosphotransferase Aur1/Ipt1" evidence="10">
    <location>
        <begin position="418"/>
        <end position="598"/>
    </location>
</feature>
<dbReference type="InterPro" id="IPR018584">
    <property type="entry name" value="GT87"/>
</dbReference>
<dbReference type="GO" id="GO:0005886">
    <property type="term" value="C:plasma membrane"/>
    <property type="evidence" value="ECO:0007669"/>
    <property type="project" value="UniProtKB-SubCell"/>
</dbReference>
<evidence type="ECO:0000256" key="4">
    <source>
        <dbReference type="ARBA" id="ARBA00022692"/>
    </source>
</evidence>
<organism evidence="11 12">
    <name type="scientific">Streptomyces coryli</name>
    <dbReference type="NCBI Taxonomy" id="1128680"/>
    <lineage>
        <taxon>Bacteria</taxon>
        <taxon>Bacillati</taxon>
        <taxon>Actinomycetota</taxon>
        <taxon>Actinomycetes</taxon>
        <taxon>Kitasatosporales</taxon>
        <taxon>Streptomycetaceae</taxon>
        <taxon>Streptomyces</taxon>
    </lineage>
</organism>
<keyword evidence="2" id="KW-1003">Cell membrane</keyword>
<feature type="compositionally biased region" description="Basic and acidic residues" evidence="8">
    <location>
        <begin position="633"/>
        <end position="646"/>
    </location>
</feature>
<dbReference type="Pfam" id="PF14378">
    <property type="entry name" value="PAP2_3"/>
    <property type="match status" value="1"/>
</dbReference>
<keyword evidence="5 9" id="KW-1133">Transmembrane helix</keyword>
<evidence type="ECO:0000256" key="1">
    <source>
        <dbReference type="ARBA" id="ARBA00004651"/>
    </source>
</evidence>
<dbReference type="InterPro" id="IPR026841">
    <property type="entry name" value="Aur1/Ipt1"/>
</dbReference>
<feature type="transmembrane region" description="Helical" evidence="9">
    <location>
        <begin position="157"/>
        <end position="178"/>
    </location>
</feature>
<feature type="region of interest" description="Disordered" evidence="8">
    <location>
        <begin position="616"/>
        <end position="646"/>
    </location>
</feature>
<gene>
    <name evidence="11" type="ORF">G5C51_37750</name>
</gene>
<dbReference type="GO" id="GO:0016758">
    <property type="term" value="F:hexosyltransferase activity"/>
    <property type="evidence" value="ECO:0007669"/>
    <property type="project" value="InterPro"/>
</dbReference>
<feature type="transmembrane region" description="Helical" evidence="9">
    <location>
        <begin position="131"/>
        <end position="150"/>
    </location>
</feature>
<evidence type="ECO:0000259" key="10">
    <source>
        <dbReference type="Pfam" id="PF14378"/>
    </source>
</evidence>
<evidence type="ECO:0000256" key="6">
    <source>
        <dbReference type="ARBA" id="ARBA00023136"/>
    </source>
</evidence>
<feature type="transmembrane region" description="Helical" evidence="9">
    <location>
        <begin position="275"/>
        <end position="294"/>
    </location>
</feature>
<protein>
    <submittedName>
        <fullName evidence="11">DUF2029 domain-containing protein</fullName>
    </submittedName>
</protein>
<evidence type="ECO:0000313" key="12">
    <source>
        <dbReference type="Proteomes" id="UP000481583"/>
    </source>
</evidence>
<name>A0A6G4UE19_9ACTN</name>
<dbReference type="CDD" id="cd03386">
    <property type="entry name" value="PAP2_Aur1_like"/>
    <property type="match status" value="1"/>
</dbReference>
<comment type="subcellular location">
    <subcellularLocation>
        <location evidence="1">Cell membrane</location>
        <topology evidence="1">Multi-pass membrane protein</topology>
    </subcellularLocation>
</comment>
<evidence type="ECO:0000256" key="2">
    <source>
        <dbReference type="ARBA" id="ARBA00022475"/>
    </source>
</evidence>
<feature type="transmembrane region" description="Helical" evidence="9">
    <location>
        <begin position="534"/>
        <end position="553"/>
    </location>
</feature>
<evidence type="ECO:0000256" key="3">
    <source>
        <dbReference type="ARBA" id="ARBA00022679"/>
    </source>
</evidence>
<feature type="transmembrane region" description="Helical" evidence="9">
    <location>
        <begin position="77"/>
        <end position="96"/>
    </location>
</feature>
<feature type="transmembrane region" description="Helical" evidence="9">
    <location>
        <begin position="338"/>
        <end position="363"/>
    </location>
</feature>
<proteinExistence type="inferred from homology"/>
<sequence length="646" mass="69133">MALGALWVLAGVLAARLAAEVLRTPQEERLADLDAWIGPNGVLRHRGSVYDDGAFTGTPFNGLVLKPLTRAAEQGLGLVWTFGTLLLVVGLGVLAARALPEPVTRRTRLLAAPVAVSLIALSVPVRETFTLGQTSLLPVLLALGGWWLAWRGRAGGAALIGLAAALQPAVLLFAPVLWLTGRRSAAYYAGGTFAAATAAAWVAMPADSWAYWVHHIAGAGLGEPMDSAANQSLHGALLRLGLTGPLEIAVFLVLAAGVGYFAVRRAVFYARDGQLLLAAAIAGCGAIAIAPAAWQHEQLWLLLAVVGRTGARTRDRYVWPVFAVLVITFDGKDLVPNLAWLSFVSDNIVLIGALLAATAVPFLSRTADAWAKPAPTGLLDRPNILLELLLIRIGYRLYSYVRSFAPDGRELAEGHGDQILAIERFLHIDMEYWLNHKVASIGWLEASMNFYYASFHFLVPLSILGWLYATRPAAYRKWRASLAFATLFALIGFWAYPLAPPRLMPGLGYIDTANGPQDFDDPKFGMLTGVSNQYAAMPSLHVGWSLWCALVLWRLAPYAWLRWAGFAYPALTTLVIMGTANHYLLDAAGGAVVVAAGIFAGRGLQRALALSALTRAASGPSSSGPPDSSGRTAPDRPDSARQPERA</sequence>
<evidence type="ECO:0000313" key="11">
    <source>
        <dbReference type="EMBL" id="NGN69617.1"/>
    </source>
</evidence>
<keyword evidence="3" id="KW-0808">Transferase</keyword>
<feature type="compositionally biased region" description="Low complexity" evidence="8">
    <location>
        <begin position="616"/>
        <end position="630"/>
    </location>
</feature>
<comment type="caution">
    <text evidence="11">The sequence shown here is derived from an EMBL/GenBank/DDBJ whole genome shotgun (WGS) entry which is preliminary data.</text>
</comment>
<evidence type="ECO:0000256" key="7">
    <source>
        <dbReference type="ARBA" id="ARBA00024033"/>
    </source>
</evidence>
<feature type="transmembrane region" description="Helical" evidence="9">
    <location>
        <begin position="481"/>
        <end position="499"/>
    </location>
</feature>